<dbReference type="InterPro" id="IPR036890">
    <property type="entry name" value="HATPase_C_sf"/>
</dbReference>
<feature type="transmembrane region" description="Helical" evidence="1">
    <location>
        <begin position="71"/>
        <end position="88"/>
    </location>
</feature>
<evidence type="ECO:0000313" key="4">
    <source>
        <dbReference type="Proteomes" id="UP000293671"/>
    </source>
</evidence>
<name>A0A4Q7VGA1_9BURK</name>
<comment type="caution">
    <text evidence="3">The sequence shown here is derived from an EMBL/GenBank/DDBJ whole genome shotgun (WGS) entry which is preliminary data.</text>
</comment>
<dbReference type="InterPro" id="IPR050640">
    <property type="entry name" value="Bact_2-comp_sensor_kinase"/>
</dbReference>
<dbReference type="OrthoDB" id="2514702at2"/>
<protein>
    <submittedName>
        <fullName evidence="3">Histidine kinase</fullName>
    </submittedName>
</protein>
<dbReference type="AlphaFoldDB" id="A0A4Q7VGA1"/>
<keyword evidence="1" id="KW-0812">Transmembrane</keyword>
<dbReference type="GO" id="GO:0016020">
    <property type="term" value="C:membrane"/>
    <property type="evidence" value="ECO:0007669"/>
    <property type="project" value="InterPro"/>
</dbReference>
<feature type="transmembrane region" description="Helical" evidence="1">
    <location>
        <begin position="100"/>
        <end position="121"/>
    </location>
</feature>
<evidence type="ECO:0000259" key="2">
    <source>
        <dbReference type="SMART" id="SM00387"/>
    </source>
</evidence>
<keyword evidence="3" id="KW-0808">Transferase</keyword>
<evidence type="ECO:0000256" key="1">
    <source>
        <dbReference type="SAM" id="Phobius"/>
    </source>
</evidence>
<dbReference type="Pfam" id="PF02518">
    <property type="entry name" value="HATPase_c"/>
    <property type="match status" value="1"/>
</dbReference>
<keyword evidence="1" id="KW-1133">Transmembrane helix</keyword>
<gene>
    <name evidence="3" type="ORF">EV670_2764</name>
</gene>
<feature type="transmembrane region" description="Helical" evidence="1">
    <location>
        <begin position="141"/>
        <end position="159"/>
    </location>
</feature>
<feature type="domain" description="Histidine kinase/HSP90-like ATPase" evidence="2">
    <location>
        <begin position="280"/>
        <end position="376"/>
    </location>
</feature>
<dbReference type="RefSeq" id="WP_130433084.1">
    <property type="nucleotide sequence ID" value="NZ_SHKP01000007.1"/>
</dbReference>
<keyword evidence="4" id="KW-1185">Reference proteome</keyword>
<dbReference type="EMBL" id="SHKP01000007">
    <property type="protein sequence ID" value="RZT95017.1"/>
    <property type="molecule type" value="Genomic_DNA"/>
</dbReference>
<keyword evidence="1" id="KW-0472">Membrane</keyword>
<accession>A0A4Q7VGA1</accession>
<dbReference type="PANTHER" id="PTHR34220">
    <property type="entry name" value="SENSOR HISTIDINE KINASE YPDA"/>
    <property type="match status" value="1"/>
</dbReference>
<sequence length="381" mass="41847">MTIATITESAASWAARSRQRSLALARDLAPTLGFVVAVVALWVLFRRLRESSLDEAVAPLHELADMAWGDFWAQLMHVLLMLAIIEPVRRLGPDSGMRRVMVLVAAVALAAAAAAASRILYLVAFDDYSLDELWPYGFRGMFLRYGLLAALLVPAGEFYRAQVRSLEAMRAAEADRATLEQQTLQARLKTLEAQIEPHFLFNTLANVRRLYETDAAAGERMLDRLTHYLQIALPSMRDEHSTLAREAELLEAYFELQQVRMGRRLTYSVDIAPALRQFEVPPMMLLTLVENSIKHGLAPQREGGRVEVGARLEGGKLRLEVADTGRGFGDDTAGGGTGLANIRARLAAMFGSAAEFTLAAREPHGLLATIRLPALAGTTPP</sequence>
<dbReference type="Gene3D" id="3.30.565.10">
    <property type="entry name" value="Histidine kinase-like ATPase, C-terminal domain"/>
    <property type="match status" value="1"/>
</dbReference>
<dbReference type="InterPro" id="IPR010559">
    <property type="entry name" value="Sig_transdc_His_kin_internal"/>
</dbReference>
<dbReference type="Pfam" id="PF06580">
    <property type="entry name" value="His_kinase"/>
    <property type="match status" value="1"/>
</dbReference>
<dbReference type="SMART" id="SM00387">
    <property type="entry name" value="HATPase_c"/>
    <property type="match status" value="1"/>
</dbReference>
<dbReference type="InterPro" id="IPR003594">
    <property type="entry name" value="HATPase_dom"/>
</dbReference>
<organism evidence="3 4">
    <name type="scientific">Rivibacter subsaxonicus</name>
    <dbReference type="NCBI Taxonomy" id="457575"/>
    <lineage>
        <taxon>Bacteria</taxon>
        <taxon>Pseudomonadati</taxon>
        <taxon>Pseudomonadota</taxon>
        <taxon>Betaproteobacteria</taxon>
        <taxon>Burkholderiales</taxon>
        <taxon>Rivibacter</taxon>
    </lineage>
</organism>
<feature type="transmembrane region" description="Helical" evidence="1">
    <location>
        <begin position="28"/>
        <end position="45"/>
    </location>
</feature>
<evidence type="ECO:0000313" key="3">
    <source>
        <dbReference type="EMBL" id="RZT95017.1"/>
    </source>
</evidence>
<dbReference type="SUPFAM" id="SSF55874">
    <property type="entry name" value="ATPase domain of HSP90 chaperone/DNA topoisomerase II/histidine kinase"/>
    <property type="match status" value="1"/>
</dbReference>
<proteinExistence type="predicted"/>
<keyword evidence="3" id="KW-0418">Kinase</keyword>
<dbReference type="Proteomes" id="UP000293671">
    <property type="component" value="Unassembled WGS sequence"/>
</dbReference>
<reference evidence="3 4" key="1">
    <citation type="submission" date="2019-02" db="EMBL/GenBank/DDBJ databases">
        <title>Genomic Encyclopedia of Type Strains, Phase IV (KMG-IV): sequencing the most valuable type-strain genomes for metagenomic binning, comparative biology and taxonomic classification.</title>
        <authorList>
            <person name="Goeker M."/>
        </authorList>
    </citation>
    <scope>NUCLEOTIDE SEQUENCE [LARGE SCALE GENOMIC DNA]</scope>
    <source>
        <strain evidence="3 4">DSM 19570</strain>
    </source>
</reference>
<dbReference type="PANTHER" id="PTHR34220:SF9">
    <property type="entry name" value="SIGNAL TRANSDUCTION HISTIDINE KINASE INTERNAL REGION DOMAIN-CONTAINING PROTEIN"/>
    <property type="match status" value="1"/>
</dbReference>
<dbReference type="GO" id="GO:0000155">
    <property type="term" value="F:phosphorelay sensor kinase activity"/>
    <property type="evidence" value="ECO:0007669"/>
    <property type="project" value="InterPro"/>
</dbReference>